<accession>A0ACB5RGM1</accession>
<proteinExistence type="predicted"/>
<protein>
    <submittedName>
        <fullName evidence="1">Membrane protein</fullName>
    </submittedName>
</protein>
<organism evidence="1 2">
    <name type="scientific">Inconstantimicrobium mannanitabidum</name>
    <dbReference type="NCBI Taxonomy" id="1604901"/>
    <lineage>
        <taxon>Bacteria</taxon>
        <taxon>Bacillati</taxon>
        <taxon>Bacillota</taxon>
        <taxon>Clostridia</taxon>
        <taxon>Eubacteriales</taxon>
        <taxon>Clostridiaceae</taxon>
        <taxon>Inconstantimicrobium</taxon>
    </lineage>
</organism>
<evidence type="ECO:0000313" key="1">
    <source>
        <dbReference type="EMBL" id="GKX68199.1"/>
    </source>
</evidence>
<gene>
    <name evidence="1" type="ORF">rsdtw13_34570</name>
</gene>
<comment type="caution">
    <text evidence="1">The sequence shown here is derived from an EMBL/GenBank/DDBJ whole genome shotgun (WGS) entry which is preliminary data.</text>
</comment>
<dbReference type="Proteomes" id="UP001058074">
    <property type="component" value="Unassembled WGS sequence"/>
</dbReference>
<sequence length="123" mass="13567">MIEIILAILICAVAVEHIFIMLLEMFFIQSSVAKKAFDLDSKLLEKKEVGVMFANQGLYNGFLAAGLLWSFVSPAVMVNPLRYFFLSCVIVAAIYGSITANKKIIFTQGGLAILAMIMLILSR</sequence>
<dbReference type="EMBL" id="BROD01000001">
    <property type="protein sequence ID" value="GKX68199.1"/>
    <property type="molecule type" value="Genomic_DNA"/>
</dbReference>
<reference evidence="1" key="1">
    <citation type="journal article" date="2025" name="Int. J. Syst. Evol. Microbiol.">
        <title>Inconstantimicrobium mannanitabidum sp. nov., a novel member of the family Clostridiaceae isolated from anoxic soil under the treatment of reductive soil disinfestation.</title>
        <authorList>
            <person name="Ueki A."/>
            <person name="Tonouchi A."/>
            <person name="Honma S."/>
            <person name="Kaku N."/>
            <person name="Ueki K."/>
        </authorList>
    </citation>
    <scope>NUCLEOTIDE SEQUENCE</scope>
    <source>
        <strain evidence="1">TW13</strain>
    </source>
</reference>
<keyword evidence="2" id="KW-1185">Reference proteome</keyword>
<name>A0ACB5RGM1_9CLOT</name>
<evidence type="ECO:0000313" key="2">
    <source>
        <dbReference type="Proteomes" id="UP001058074"/>
    </source>
</evidence>